<evidence type="ECO:0000256" key="2">
    <source>
        <dbReference type="ARBA" id="ARBA00022679"/>
    </source>
</evidence>
<dbReference type="InterPro" id="IPR001296">
    <property type="entry name" value="Glyco_trans_1"/>
</dbReference>
<evidence type="ECO:0000313" key="6">
    <source>
        <dbReference type="Proteomes" id="UP000637578"/>
    </source>
</evidence>
<dbReference type="Pfam" id="PF00534">
    <property type="entry name" value="Glycos_transf_1"/>
    <property type="match status" value="1"/>
</dbReference>
<proteinExistence type="predicted"/>
<dbReference type="InterPro" id="IPR028098">
    <property type="entry name" value="Glyco_trans_4-like_N"/>
</dbReference>
<dbReference type="Proteomes" id="UP000637578">
    <property type="component" value="Unassembled WGS sequence"/>
</dbReference>
<evidence type="ECO:0000256" key="1">
    <source>
        <dbReference type="ARBA" id="ARBA00022676"/>
    </source>
</evidence>
<dbReference type="Pfam" id="PF13439">
    <property type="entry name" value="Glyco_transf_4"/>
    <property type="match status" value="1"/>
</dbReference>
<dbReference type="PANTHER" id="PTHR45947">
    <property type="entry name" value="SULFOQUINOVOSYL TRANSFERASE SQD2"/>
    <property type="match status" value="1"/>
</dbReference>
<dbReference type="GO" id="GO:1901137">
    <property type="term" value="P:carbohydrate derivative biosynthetic process"/>
    <property type="evidence" value="ECO:0007669"/>
    <property type="project" value="UniProtKB-ARBA"/>
</dbReference>
<evidence type="ECO:0000259" key="4">
    <source>
        <dbReference type="Pfam" id="PF13439"/>
    </source>
</evidence>
<organism evidence="5 6">
    <name type="scientific">Longimycelium tulufanense</name>
    <dbReference type="NCBI Taxonomy" id="907463"/>
    <lineage>
        <taxon>Bacteria</taxon>
        <taxon>Bacillati</taxon>
        <taxon>Actinomycetota</taxon>
        <taxon>Actinomycetes</taxon>
        <taxon>Pseudonocardiales</taxon>
        <taxon>Pseudonocardiaceae</taxon>
        <taxon>Longimycelium</taxon>
    </lineage>
</organism>
<feature type="domain" description="Glycosyl transferase family 1" evidence="3">
    <location>
        <begin position="241"/>
        <end position="403"/>
    </location>
</feature>
<gene>
    <name evidence="5" type="ORF">GCM10012275_22610</name>
</gene>
<evidence type="ECO:0000313" key="5">
    <source>
        <dbReference type="EMBL" id="GGM51161.1"/>
    </source>
</evidence>
<dbReference type="EMBL" id="BMMK01000008">
    <property type="protein sequence ID" value="GGM51161.1"/>
    <property type="molecule type" value="Genomic_DNA"/>
</dbReference>
<feature type="domain" description="Glycosyltransferase subfamily 4-like N-terminal" evidence="4">
    <location>
        <begin position="47"/>
        <end position="228"/>
    </location>
</feature>
<evidence type="ECO:0000259" key="3">
    <source>
        <dbReference type="Pfam" id="PF00534"/>
    </source>
</evidence>
<dbReference type="Gene3D" id="3.40.50.2000">
    <property type="entry name" value="Glycogen Phosphorylase B"/>
    <property type="match status" value="2"/>
</dbReference>
<dbReference type="GO" id="GO:0016757">
    <property type="term" value="F:glycosyltransferase activity"/>
    <property type="evidence" value="ECO:0007669"/>
    <property type="project" value="UniProtKB-KW"/>
</dbReference>
<accession>A0A8J3FVF1</accession>
<keyword evidence="1 5" id="KW-0328">Glycosyltransferase</keyword>
<dbReference type="PANTHER" id="PTHR45947:SF3">
    <property type="entry name" value="SULFOQUINOVOSYL TRANSFERASE SQD2"/>
    <property type="match status" value="1"/>
</dbReference>
<keyword evidence="2" id="KW-0808">Transferase</keyword>
<reference evidence="5" key="2">
    <citation type="submission" date="2020-09" db="EMBL/GenBank/DDBJ databases">
        <authorList>
            <person name="Sun Q."/>
            <person name="Zhou Y."/>
        </authorList>
    </citation>
    <scope>NUCLEOTIDE SEQUENCE</scope>
    <source>
        <strain evidence="5">CGMCC 4.5737</strain>
    </source>
</reference>
<reference evidence="5" key="1">
    <citation type="journal article" date="2014" name="Int. J. Syst. Evol. Microbiol.">
        <title>Complete genome sequence of Corynebacterium casei LMG S-19264T (=DSM 44701T), isolated from a smear-ripened cheese.</title>
        <authorList>
            <consortium name="US DOE Joint Genome Institute (JGI-PGF)"/>
            <person name="Walter F."/>
            <person name="Albersmeier A."/>
            <person name="Kalinowski J."/>
            <person name="Ruckert C."/>
        </authorList>
    </citation>
    <scope>NUCLEOTIDE SEQUENCE</scope>
    <source>
        <strain evidence="5">CGMCC 4.5737</strain>
    </source>
</reference>
<keyword evidence="6" id="KW-1185">Reference proteome</keyword>
<dbReference type="AlphaFoldDB" id="A0A8J3FVF1"/>
<comment type="caution">
    <text evidence="5">The sequence shown here is derived from an EMBL/GenBank/DDBJ whole genome shotgun (WGS) entry which is preliminary data.</text>
</comment>
<dbReference type="SUPFAM" id="SSF53756">
    <property type="entry name" value="UDP-Glycosyltransferase/glycogen phosphorylase"/>
    <property type="match status" value="1"/>
</dbReference>
<sequence>MFGLGRRRHSMLVGDQCVSELGRVPGNGSDPRRIAHFSDTYLPRRCGVGTSLRTLSTALTNTGCDCLSVVPRHPQLPTAPGLLQLPAIPTGLLGLRLAWPSRRHVAVIVDWRPDLVHIHTPGPIGLIGVLTARLLNVPIVHTYHTDLHGQATANRVPVTPLRLGLRLYAHQLRVPLPPVAGGLDAVIDAANGLLVHDADAVVIPCMSILKRVTLPVPAERISCVPTGLAPLPVTPDSAVDFRKRYGIPCTDRLVLFVGRVSPEKNMDLLVTAFRHVLARLPDTRLVLVGLINGWRWLRDMSASVADRVTAIGQQPATTVAAAYAAADVFAFPSLTDTQGLTHQEAALAGVPTVLADLELHKYGPLAGATAYAEPNPDTYAEVLLRLLTNPAEARALGEKARRRARSHTPSRYANDMREIYALAARRRAQSDAQRT</sequence>
<dbReference type="InterPro" id="IPR050194">
    <property type="entry name" value="Glycosyltransferase_grp1"/>
</dbReference>
<protein>
    <submittedName>
        <fullName evidence="5">Mannosyltransferase</fullName>
    </submittedName>
</protein>
<name>A0A8J3FVF1_9PSEU</name>